<comment type="caution">
    <text evidence="11">The sequence shown here is derived from an EMBL/GenBank/DDBJ whole genome shotgun (WGS) entry which is preliminary data.</text>
</comment>
<gene>
    <name evidence="11" type="ORF">UY48_C0016G0003</name>
</gene>
<evidence type="ECO:0000256" key="5">
    <source>
        <dbReference type="ARBA" id="ARBA00022741"/>
    </source>
</evidence>
<dbReference type="GO" id="GO:0005829">
    <property type="term" value="C:cytosol"/>
    <property type="evidence" value="ECO:0007669"/>
    <property type="project" value="TreeGrafter"/>
</dbReference>
<keyword evidence="5 9" id="KW-0547">Nucleotide-binding</keyword>
<dbReference type="PIRSF" id="PIRSF035805">
    <property type="entry name" value="TK_cell"/>
    <property type="match status" value="1"/>
</dbReference>
<dbReference type="Proteomes" id="UP000034588">
    <property type="component" value="Unassembled WGS sequence"/>
</dbReference>
<dbReference type="InterPro" id="IPR027417">
    <property type="entry name" value="P-loop_NTPase"/>
</dbReference>
<evidence type="ECO:0000256" key="3">
    <source>
        <dbReference type="ARBA" id="ARBA00022634"/>
    </source>
</evidence>
<evidence type="ECO:0000256" key="4">
    <source>
        <dbReference type="ARBA" id="ARBA00022679"/>
    </source>
</evidence>
<dbReference type="GO" id="GO:0004797">
    <property type="term" value="F:thymidine kinase activity"/>
    <property type="evidence" value="ECO:0007669"/>
    <property type="project" value="UniProtKB-EC"/>
</dbReference>
<accession>A0A0G1VYK8</accession>
<keyword evidence="7 9" id="KW-0067">ATP-binding</keyword>
<keyword evidence="4 9" id="KW-0808">Transferase</keyword>
<comment type="catalytic activity">
    <reaction evidence="9">
        <text>thymidine + ATP = dTMP + ADP + H(+)</text>
        <dbReference type="Rhea" id="RHEA:19129"/>
        <dbReference type="ChEBI" id="CHEBI:15378"/>
        <dbReference type="ChEBI" id="CHEBI:17748"/>
        <dbReference type="ChEBI" id="CHEBI:30616"/>
        <dbReference type="ChEBI" id="CHEBI:63528"/>
        <dbReference type="ChEBI" id="CHEBI:456216"/>
        <dbReference type="EC" id="2.7.1.21"/>
    </reaction>
</comment>
<dbReference type="PANTHER" id="PTHR11441">
    <property type="entry name" value="THYMIDINE KINASE"/>
    <property type="match status" value="1"/>
</dbReference>
<proteinExistence type="inferred from homology"/>
<dbReference type="InterPro" id="IPR001267">
    <property type="entry name" value="Thymidine_kinase"/>
</dbReference>
<reference evidence="11 12" key="1">
    <citation type="journal article" date="2015" name="Nature">
        <title>rRNA introns, odd ribosomes, and small enigmatic genomes across a large radiation of phyla.</title>
        <authorList>
            <person name="Brown C.T."/>
            <person name="Hug L.A."/>
            <person name="Thomas B.C."/>
            <person name="Sharon I."/>
            <person name="Castelle C.J."/>
            <person name="Singh A."/>
            <person name="Wilkins M.J."/>
            <person name="Williams K.H."/>
            <person name="Banfield J.F."/>
        </authorList>
    </citation>
    <scope>NUCLEOTIDE SEQUENCE [LARGE SCALE GENOMIC DNA]</scope>
</reference>
<sequence>MKKRVRKNHKGKLTVIAGPMFSGKTTKLLTLFSVLSNLGYSTLCFKAEAVSNGGMGHTKSHDERSLPVIYIDMNKPKKILNYVGKQGIKKVIVDNINFFPKKEFIGIVKNLLHQGIDVYVNGLIYDYRKKEYGATKILMKMADETIELFAICVKCGGKADHTERIAGGTEQSVGTTGKVVAKYVAVCACCHKLYTG</sequence>
<evidence type="ECO:0000256" key="1">
    <source>
        <dbReference type="ARBA" id="ARBA00007587"/>
    </source>
</evidence>
<feature type="binding site" evidence="8">
    <location>
        <position position="183"/>
    </location>
    <ligand>
        <name>substrate</name>
    </ligand>
</feature>
<dbReference type="SUPFAM" id="SSF52540">
    <property type="entry name" value="P-loop containing nucleoside triphosphate hydrolases"/>
    <property type="match status" value="1"/>
</dbReference>
<evidence type="ECO:0000256" key="8">
    <source>
        <dbReference type="PIRSR" id="PIRSR035805-2"/>
    </source>
</evidence>
<dbReference type="GO" id="GO:0005524">
    <property type="term" value="F:ATP binding"/>
    <property type="evidence" value="ECO:0007669"/>
    <property type="project" value="UniProtKB-KW"/>
</dbReference>
<dbReference type="EMBL" id="LCQD01000016">
    <property type="protein sequence ID" value="KKW11556.1"/>
    <property type="molecule type" value="Genomic_DNA"/>
</dbReference>
<evidence type="ECO:0000256" key="2">
    <source>
        <dbReference type="ARBA" id="ARBA00012118"/>
    </source>
</evidence>
<keyword evidence="6 9" id="KW-0418">Kinase</keyword>
<dbReference type="PATRIC" id="fig|1618448.3.peg.701"/>
<protein>
    <recommendedName>
        <fullName evidence="2 9">Thymidine kinase</fullName>
        <ecNumber evidence="2 9">2.7.1.21</ecNumber>
    </recommendedName>
</protein>
<evidence type="ECO:0000256" key="10">
    <source>
        <dbReference type="RuleBase" id="RU004165"/>
    </source>
</evidence>
<comment type="similarity">
    <text evidence="1 10">Belongs to the thymidine kinase family.</text>
</comment>
<dbReference type="Pfam" id="PF00265">
    <property type="entry name" value="TK"/>
    <property type="match status" value="1"/>
</dbReference>
<evidence type="ECO:0000313" key="11">
    <source>
        <dbReference type="EMBL" id="KKW11556.1"/>
    </source>
</evidence>
<dbReference type="GO" id="GO:0071897">
    <property type="term" value="P:DNA biosynthetic process"/>
    <property type="evidence" value="ECO:0007669"/>
    <property type="project" value="UniProtKB-KW"/>
</dbReference>
<dbReference type="PANTHER" id="PTHR11441:SF0">
    <property type="entry name" value="THYMIDINE KINASE, CYTOSOLIC"/>
    <property type="match status" value="1"/>
</dbReference>
<organism evidence="11 12">
    <name type="scientific">Candidatus Gottesmanbacteria bacterium GW2011_GWB1_49_7</name>
    <dbReference type="NCBI Taxonomy" id="1618448"/>
    <lineage>
        <taxon>Bacteria</taxon>
        <taxon>Candidatus Gottesmaniibacteriota</taxon>
    </lineage>
</organism>
<dbReference type="GO" id="GO:0046104">
    <property type="term" value="P:thymidine metabolic process"/>
    <property type="evidence" value="ECO:0007669"/>
    <property type="project" value="TreeGrafter"/>
</dbReference>
<dbReference type="AlphaFoldDB" id="A0A0G1VYK8"/>
<evidence type="ECO:0000313" key="12">
    <source>
        <dbReference type="Proteomes" id="UP000034588"/>
    </source>
</evidence>
<name>A0A0G1VYK8_9BACT</name>
<dbReference type="Gene3D" id="3.40.50.300">
    <property type="entry name" value="P-loop containing nucleotide triphosphate hydrolases"/>
    <property type="match status" value="1"/>
</dbReference>
<evidence type="ECO:0000256" key="9">
    <source>
        <dbReference type="RuleBase" id="RU000544"/>
    </source>
</evidence>
<evidence type="ECO:0000256" key="6">
    <source>
        <dbReference type="ARBA" id="ARBA00022777"/>
    </source>
</evidence>
<dbReference type="EC" id="2.7.1.21" evidence="2 9"/>
<keyword evidence="3 9" id="KW-0237">DNA synthesis</keyword>
<evidence type="ECO:0000256" key="7">
    <source>
        <dbReference type="ARBA" id="ARBA00022840"/>
    </source>
</evidence>